<proteinExistence type="predicted"/>
<dbReference type="Proteomes" id="UP000184170">
    <property type="component" value="Unassembled WGS sequence"/>
</dbReference>
<reference evidence="2" key="1">
    <citation type="submission" date="2016-11" db="EMBL/GenBank/DDBJ databases">
        <authorList>
            <person name="Varghese N."/>
            <person name="Submissions S."/>
        </authorList>
    </citation>
    <scope>NUCLEOTIDE SEQUENCE [LARGE SCALE GENOMIC DNA]</scope>
    <source>
        <strain evidence="2">CGMCC 1.7063</strain>
    </source>
</reference>
<dbReference type="EMBL" id="FQVA01000001">
    <property type="protein sequence ID" value="SHE76202.1"/>
    <property type="molecule type" value="Genomic_DNA"/>
</dbReference>
<dbReference type="AlphaFoldDB" id="A0A1M4W5G0"/>
<name>A0A1M4W5G0_9GAMM</name>
<organism evidence="1 2">
    <name type="scientific">Microbulbifer donghaiensis</name>
    <dbReference type="NCBI Taxonomy" id="494016"/>
    <lineage>
        <taxon>Bacteria</taxon>
        <taxon>Pseudomonadati</taxon>
        <taxon>Pseudomonadota</taxon>
        <taxon>Gammaproteobacteria</taxon>
        <taxon>Cellvibrionales</taxon>
        <taxon>Microbulbiferaceae</taxon>
        <taxon>Microbulbifer</taxon>
    </lineage>
</organism>
<dbReference type="STRING" id="494016.SAMN04487965_0598"/>
<protein>
    <submittedName>
        <fullName evidence="1">Uncharacterized protein</fullName>
    </submittedName>
</protein>
<accession>A0A1M4W5G0</accession>
<dbReference type="RefSeq" id="WP_073271279.1">
    <property type="nucleotide sequence ID" value="NZ_FQVA01000001.1"/>
</dbReference>
<sequence length="310" mass="35326">MKDYTGLCYTFAEAQDIMSLRPSELQHEIRTKKLKPVIYTEPRQILLFLPRESGEWVGLATCTYRGHMTVAFSTVANLLDGSSSNVGNGWGRLLDESGISHWNSAYPFQRPVPHGHLKEWRPLARDEIPLHRLCATPLPKEFTPLHDTVNDFIRQIATVYKGEEATDKALKELPEKNGLMLDFKTNSEIHPNSLRIPASEIDQYQQSLKEDKVVVSTTTNGKKENQFHTLLTRVIKHSPEIKAKHAWTLLEKDFESDEAAFDLDGIIQAISPTELEWKSRHGNTSYLKFNSFAPTLSKVRGKLKEDEKNN</sequence>
<keyword evidence="2" id="KW-1185">Reference proteome</keyword>
<gene>
    <name evidence="1" type="ORF">SAMN04487965_0598</name>
</gene>
<evidence type="ECO:0000313" key="2">
    <source>
        <dbReference type="Proteomes" id="UP000184170"/>
    </source>
</evidence>
<evidence type="ECO:0000313" key="1">
    <source>
        <dbReference type="EMBL" id="SHE76202.1"/>
    </source>
</evidence>